<dbReference type="Pfam" id="PF01257">
    <property type="entry name" value="2Fe-2S_thioredx"/>
    <property type="match status" value="1"/>
</dbReference>
<name>A0ABN5H039_9FIRM</name>
<dbReference type="EMBL" id="CP019454">
    <property type="protein sequence ID" value="AUW93934.1"/>
    <property type="molecule type" value="Genomic_DNA"/>
</dbReference>
<keyword evidence="2" id="KW-0001">2Fe-2S</keyword>
<evidence type="ECO:0000256" key="1">
    <source>
        <dbReference type="ARBA" id="ARBA00010643"/>
    </source>
</evidence>
<evidence type="ECO:0000256" key="3">
    <source>
        <dbReference type="ARBA" id="ARBA00022723"/>
    </source>
</evidence>
<organism evidence="7 8">
    <name type="scientific">Sulfobacillus thermotolerans</name>
    <dbReference type="NCBI Taxonomy" id="338644"/>
    <lineage>
        <taxon>Bacteria</taxon>
        <taxon>Bacillati</taxon>
        <taxon>Bacillota</taxon>
        <taxon>Clostridia</taxon>
        <taxon>Eubacteriales</taxon>
        <taxon>Clostridiales Family XVII. Incertae Sedis</taxon>
        <taxon>Sulfobacillus</taxon>
    </lineage>
</organism>
<dbReference type="PIRSF" id="PIRSF000216">
    <property type="entry name" value="NADH_DH_24kDa"/>
    <property type="match status" value="1"/>
</dbReference>
<dbReference type="InterPro" id="IPR041921">
    <property type="entry name" value="NuoE_N"/>
</dbReference>
<evidence type="ECO:0000313" key="7">
    <source>
        <dbReference type="EMBL" id="AUW93934.1"/>
    </source>
</evidence>
<dbReference type="InterPro" id="IPR002023">
    <property type="entry name" value="NuoE-like"/>
</dbReference>
<dbReference type="InterPro" id="IPR042128">
    <property type="entry name" value="NuoE_dom"/>
</dbReference>
<evidence type="ECO:0000313" key="8">
    <source>
        <dbReference type="Proteomes" id="UP000325292"/>
    </source>
</evidence>
<dbReference type="NCBIfam" id="TIGR01958">
    <property type="entry name" value="nuoE_fam"/>
    <property type="match status" value="1"/>
</dbReference>
<keyword evidence="5" id="KW-0411">Iron-sulfur</keyword>
<dbReference type="NCBIfam" id="NF005722">
    <property type="entry name" value="PRK07539.1-2"/>
    <property type="match status" value="1"/>
</dbReference>
<protein>
    <submittedName>
        <fullName evidence="7">NADH-quinone oxidoreductase subunit E</fullName>
    </submittedName>
</protein>
<dbReference type="PANTHER" id="PTHR10371:SF3">
    <property type="entry name" value="NADH DEHYDROGENASE [UBIQUINONE] FLAVOPROTEIN 2, MITOCHONDRIAL"/>
    <property type="match status" value="1"/>
</dbReference>
<keyword evidence="3" id="KW-0479">Metal-binding</keyword>
<evidence type="ECO:0000256" key="5">
    <source>
        <dbReference type="ARBA" id="ARBA00023014"/>
    </source>
</evidence>
<evidence type="ECO:0000256" key="4">
    <source>
        <dbReference type="ARBA" id="ARBA00023004"/>
    </source>
</evidence>
<dbReference type="Proteomes" id="UP000325292">
    <property type="component" value="Chromosome"/>
</dbReference>
<dbReference type="CDD" id="cd03064">
    <property type="entry name" value="TRX_Fd_NuoE"/>
    <property type="match status" value="1"/>
</dbReference>
<dbReference type="Gene3D" id="1.10.10.1590">
    <property type="entry name" value="NADH-quinone oxidoreductase subunit E"/>
    <property type="match status" value="1"/>
</dbReference>
<sequence length="160" mass="18017">MKPEWKEWAREFKEQYPGANSALMPLLHRIQAHEGWLSDETIHDVATLFDLPESYVESVASFYSLFYRHKVGKNVVHVCVGLSCALAGSDHLMEKLEHHLGIKEGQTTADGEYTLLEAECLAACNAAPVAQVNLRYFERVDLERPEETLLGTSSEKEVTP</sequence>
<dbReference type="InterPro" id="IPR036249">
    <property type="entry name" value="Thioredoxin-like_sf"/>
</dbReference>
<dbReference type="SUPFAM" id="SSF52833">
    <property type="entry name" value="Thioredoxin-like"/>
    <property type="match status" value="1"/>
</dbReference>
<evidence type="ECO:0000256" key="2">
    <source>
        <dbReference type="ARBA" id="ARBA00022714"/>
    </source>
</evidence>
<proteinExistence type="inferred from homology"/>
<accession>A0ABN5H039</accession>
<comment type="similarity">
    <text evidence="1">Belongs to the complex I 24 kDa subunit family.</text>
</comment>
<evidence type="ECO:0000256" key="6">
    <source>
        <dbReference type="ARBA" id="ARBA00034078"/>
    </source>
</evidence>
<gene>
    <name evidence="7" type="ORF">BXT84_08225</name>
</gene>
<keyword evidence="8" id="KW-1185">Reference proteome</keyword>
<keyword evidence="4" id="KW-0408">Iron</keyword>
<dbReference type="PANTHER" id="PTHR10371">
    <property type="entry name" value="NADH DEHYDROGENASE UBIQUINONE FLAVOPROTEIN 2, MITOCHONDRIAL"/>
    <property type="match status" value="1"/>
</dbReference>
<comment type="cofactor">
    <cofactor evidence="6">
        <name>[2Fe-2S] cluster</name>
        <dbReference type="ChEBI" id="CHEBI:190135"/>
    </cofactor>
</comment>
<reference evidence="7 8" key="1">
    <citation type="journal article" date="2019" name="Sci. Rep.">
        <title>Sulfobacillus thermotolerans: new insights into resistance and metabolic capacities of acidophilic chemolithotrophs.</title>
        <authorList>
            <person name="Panyushkina A.E."/>
            <person name="Babenko V.V."/>
            <person name="Nikitina A.S."/>
            <person name="Selezneva O.V."/>
            <person name="Tsaplina I.A."/>
            <person name="Letarova M.A."/>
            <person name="Kostryukova E.S."/>
            <person name="Letarov A.V."/>
        </authorList>
    </citation>
    <scope>NUCLEOTIDE SEQUENCE [LARGE SCALE GENOMIC DNA]</scope>
    <source>
        <strain evidence="7 8">Kr1</strain>
    </source>
</reference>
<dbReference type="Gene3D" id="3.40.30.10">
    <property type="entry name" value="Glutaredoxin"/>
    <property type="match status" value="1"/>
</dbReference>